<dbReference type="InterPro" id="IPR021607">
    <property type="entry name" value="DUF3224"/>
</dbReference>
<comment type="caution">
    <text evidence="1">The sequence shown here is derived from an EMBL/GenBank/DDBJ whole genome shotgun (WGS) entry which is preliminary data.</text>
</comment>
<evidence type="ECO:0008006" key="3">
    <source>
        <dbReference type="Google" id="ProtNLM"/>
    </source>
</evidence>
<reference evidence="1" key="1">
    <citation type="submission" date="2021-01" db="EMBL/GenBank/DDBJ databases">
        <title>Whole genome shotgun sequence of Virgisporangium aurantiacum NBRC 16421.</title>
        <authorList>
            <person name="Komaki H."/>
            <person name="Tamura T."/>
        </authorList>
    </citation>
    <scope>NUCLEOTIDE SEQUENCE</scope>
    <source>
        <strain evidence="1">NBRC 16421</strain>
    </source>
</reference>
<evidence type="ECO:0000313" key="1">
    <source>
        <dbReference type="EMBL" id="GIJ61434.1"/>
    </source>
</evidence>
<dbReference type="Proteomes" id="UP000612585">
    <property type="component" value="Unassembled WGS sequence"/>
</dbReference>
<proteinExistence type="predicted"/>
<dbReference type="Pfam" id="PF11528">
    <property type="entry name" value="DUF3224"/>
    <property type="match status" value="1"/>
</dbReference>
<keyword evidence="2" id="KW-1185">Reference proteome</keyword>
<dbReference type="RefSeq" id="WP_204006338.1">
    <property type="nucleotide sequence ID" value="NZ_BOPG01000065.1"/>
</dbReference>
<evidence type="ECO:0000313" key="2">
    <source>
        <dbReference type="Proteomes" id="UP000612585"/>
    </source>
</evidence>
<dbReference type="AlphaFoldDB" id="A0A8J4E4T5"/>
<dbReference type="InterPro" id="IPR023159">
    <property type="entry name" value="SO1590-like_sf"/>
</dbReference>
<dbReference type="Gene3D" id="2.40.350.10">
    <property type="entry name" value="SO1590-like"/>
    <property type="match status" value="1"/>
</dbReference>
<name>A0A8J4E4T5_9ACTN</name>
<gene>
    <name evidence="1" type="ORF">Vau01_089500</name>
</gene>
<dbReference type="SUPFAM" id="SSF159238">
    <property type="entry name" value="SO1590-like"/>
    <property type="match status" value="1"/>
</dbReference>
<accession>A0A8J4E4T5</accession>
<sequence length="133" mass="14189">MSEILETKLTIDNWDEKPYRELPDGTKFTRAEVVLSGTDVTAATFEALMFYRADGTSSYVTVMRVEATLGGRTGAFVLRGEGAYDGTTAHGTSEIVAGSGTDGLAGIAGTAESVSTHADYPFMPLTVTYTMDR</sequence>
<protein>
    <recommendedName>
        <fullName evidence="3">DUF3224 domain-containing protein</fullName>
    </recommendedName>
</protein>
<dbReference type="EMBL" id="BOPG01000065">
    <property type="protein sequence ID" value="GIJ61434.1"/>
    <property type="molecule type" value="Genomic_DNA"/>
</dbReference>
<organism evidence="1 2">
    <name type="scientific">Virgisporangium aurantiacum</name>
    <dbReference type="NCBI Taxonomy" id="175570"/>
    <lineage>
        <taxon>Bacteria</taxon>
        <taxon>Bacillati</taxon>
        <taxon>Actinomycetota</taxon>
        <taxon>Actinomycetes</taxon>
        <taxon>Micromonosporales</taxon>
        <taxon>Micromonosporaceae</taxon>
        <taxon>Virgisporangium</taxon>
    </lineage>
</organism>